<comment type="caution">
    <text evidence="1">The sequence shown here is derived from an EMBL/GenBank/DDBJ whole genome shotgun (WGS) entry which is preliminary data.</text>
</comment>
<gene>
    <name evidence="1" type="ORF">DPMN_073479</name>
</gene>
<sequence length="337" mass="38437">MELAQAVLKKCPEVLEKKNLLLSITDDDGDTITHDDGDTISDDNGGIFKDSLKKILPGTCLVTSGTTTRVTQLVGECVCEFNENVREKDEGCKAIGIVIQDRSKNICFLEDKGVIGVDVDASVFVMDFDGKRHLVKLVQFIRWNTTLFCKYKFAGPYGGIKHMLLSFCRQVKSLTIQLKEKIQRKEPKQLKNELVRDVLTNNEEKVQFNLHKAINDQKPIRVGIDYNGDIFVKDNIGKRTTIKLDTRKYVIASSAYYLHETNNTTLAVSAIDPSFNVGDLVQIYNHSRTHTDMQDNETRIQFDRCWADVYKRPLPYNNPKALLYRQQADYCRPDQLC</sequence>
<feature type="non-terminal residue" evidence="1">
    <location>
        <position position="337"/>
    </location>
</feature>
<dbReference type="AlphaFoldDB" id="A0A9D4HD93"/>
<organism evidence="1 2">
    <name type="scientific">Dreissena polymorpha</name>
    <name type="common">Zebra mussel</name>
    <name type="synonym">Mytilus polymorpha</name>
    <dbReference type="NCBI Taxonomy" id="45954"/>
    <lineage>
        <taxon>Eukaryota</taxon>
        <taxon>Metazoa</taxon>
        <taxon>Spiralia</taxon>
        <taxon>Lophotrochozoa</taxon>
        <taxon>Mollusca</taxon>
        <taxon>Bivalvia</taxon>
        <taxon>Autobranchia</taxon>
        <taxon>Heteroconchia</taxon>
        <taxon>Euheterodonta</taxon>
        <taxon>Imparidentia</taxon>
        <taxon>Neoheterodontei</taxon>
        <taxon>Myida</taxon>
        <taxon>Dreissenoidea</taxon>
        <taxon>Dreissenidae</taxon>
        <taxon>Dreissena</taxon>
    </lineage>
</organism>
<reference evidence="1" key="2">
    <citation type="submission" date="2020-11" db="EMBL/GenBank/DDBJ databases">
        <authorList>
            <person name="McCartney M.A."/>
            <person name="Auch B."/>
            <person name="Kono T."/>
            <person name="Mallez S."/>
            <person name="Becker A."/>
            <person name="Gohl D.M."/>
            <person name="Silverstein K.A.T."/>
            <person name="Koren S."/>
            <person name="Bechman K.B."/>
            <person name="Herman A."/>
            <person name="Abrahante J.E."/>
            <person name="Garbe J."/>
        </authorList>
    </citation>
    <scope>NUCLEOTIDE SEQUENCE</scope>
    <source>
        <strain evidence="1">Duluth1</strain>
        <tissue evidence="1">Whole animal</tissue>
    </source>
</reference>
<evidence type="ECO:0000313" key="1">
    <source>
        <dbReference type="EMBL" id="KAH3713682.1"/>
    </source>
</evidence>
<proteinExistence type="predicted"/>
<evidence type="ECO:0000313" key="2">
    <source>
        <dbReference type="Proteomes" id="UP000828390"/>
    </source>
</evidence>
<dbReference type="Proteomes" id="UP000828390">
    <property type="component" value="Unassembled WGS sequence"/>
</dbReference>
<accession>A0A9D4HD93</accession>
<protein>
    <submittedName>
        <fullName evidence="1">Uncharacterized protein</fullName>
    </submittedName>
</protein>
<keyword evidence="2" id="KW-1185">Reference proteome</keyword>
<dbReference type="EMBL" id="JAIWYP010000014">
    <property type="protein sequence ID" value="KAH3713682.1"/>
    <property type="molecule type" value="Genomic_DNA"/>
</dbReference>
<reference evidence="1" key="1">
    <citation type="journal article" date="2019" name="bioRxiv">
        <title>The Genome of the Zebra Mussel, Dreissena polymorpha: A Resource for Invasive Species Research.</title>
        <authorList>
            <person name="McCartney M.A."/>
            <person name="Auch B."/>
            <person name="Kono T."/>
            <person name="Mallez S."/>
            <person name="Zhang Y."/>
            <person name="Obille A."/>
            <person name="Becker A."/>
            <person name="Abrahante J.E."/>
            <person name="Garbe J."/>
            <person name="Badalamenti J.P."/>
            <person name="Herman A."/>
            <person name="Mangelson H."/>
            <person name="Liachko I."/>
            <person name="Sullivan S."/>
            <person name="Sone E.D."/>
            <person name="Koren S."/>
            <person name="Silverstein K.A.T."/>
            <person name="Beckman K.B."/>
            <person name="Gohl D.M."/>
        </authorList>
    </citation>
    <scope>NUCLEOTIDE SEQUENCE</scope>
    <source>
        <strain evidence="1">Duluth1</strain>
        <tissue evidence="1">Whole animal</tissue>
    </source>
</reference>
<name>A0A9D4HD93_DREPO</name>